<feature type="coiled-coil region" evidence="2">
    <location>
        <begin position="123"/>
        <end position="168"/>
    </location>
</feature>
<dbReference type="PANTHER" id="PTHR32083:SF48">
    <property type="entry name" value="TRANS-GOLGI NETWORK-LOCALIZED SYP41-INTERACTING PROTEIN 1"/>
    <property type="match status" value="1"/>
</dbReference>
<dbReference type="PANTHER" id="PTHR32083">
    <property type="entry name" value="CILIA AND FLAGELLA-ASSOCIATED PROTEIN 58-RELATED"/>
    <property type="match status" value="1"/>
</dbReference>
<accession>F2TX41</accession>
<dbReference type="OMA" id="STHYEMQ"/>
<dbReference type="OrthoDB" id="10262929at2759"/>
<dbReference type="GeneID" id="16078722"/>
<organism evidence="5">
    <name type="scientific">Salpingoeca rosetta (strain ATCC 50818 / BSB-021)</name>
    <dbReference type="NCBI Taxonomy" id="946362"/>
    <lineage>
        <taxon>Eukaryota</taxon>
        <taxon>Choanoflagellata</taxon>
        <taxon>Craspedida</taxon>
        <taxon>Salpingoecidae</taxon>
        <taxon>Salpingoeca</taxon>
    </lineage>
</organism>
<dbReference type="KEGG" id="sre:PTSG_00657"/>
<proteinExistence type="predicted"/>
<dbReference type="RefSeq" id="XP_004998126.1">
    <property type="nucleotide sequence ID" value="XM_004998069.1"/>
</dbReference>
<name>F2TX41_SALR5</name>
<dbReference type="STRING" id="946362.F2TX41"/>
<feature type="coiled-coil region" evidence="2">
    <location>
        <begin position="407"/>
        <end position="472"/>
    </location>
</feature>
<evidence type="ECO:0000256" key="2">
    <source>
        <dbReference type="SAM" id="Coils"/>
    </source>
</evidence>
<evidence type="ECO:0000313" key="4">
    <source>
        <dbReference type="EMBL" id="EGD75950.1"/>
    </source>
</evidence>
<feature type="coiled-coil region" evidence="2">
    <location>
        <begin position="14"/>
        <end position="97"/>
    </location>
</feature>
<feature type="compositionally biased region" description="Low complexity" evidence="3">
    <location>
        <begin position="584"/>
        <end position="599"/>
    </location>
</feature>
<keyword evidence="5" id="KW-1185">Reference proteome</keyword>
<keyword evidence="1 2" id="KW-0175">Coiled coil</keyword>
<dbReference type="InParanoid" id="F2TX41"/>
<sequence>MADGVGESDVRALMERLRSALEQSESRTANLDDKCRSLARDLEERKAGIPEEEGKEAKLQRELQDATKQLHELQGTTASLKRQLSLLQDERDTLNMDLGELLGPVASQHKEDEAKLQQHIADTEEYMIKLRRENSANEELKEKMRITIAQYEDDVESMGARAEKLSQKLAMIQNVPVRTRKQCNVIEASFNLVEDQLLKSDEQYNQIRHDITAAKDEAERLRTALEECGLQLLQAEHERENMKRRHQHSLKEVEQYKEAATGQLGDRALYDTKRRLVEKELKSCQDLLTRKLREKEKLQKHLRQSETKEEQLGGLCTQLTNMKAKVHAEIEAEQKRAIEIGESTDKQAVDNASNDRIKAERMRAQAEAKRDRARVIAERDDLIKTLNARSHELSTHYEMQHMQSSMLKDIEVAIQASEENLRFLRLESKQLVGHIAALKKKQDSKQTLEEELVSNQEALAEVQRKVEALEKKLTSPAVASRWREMQDKEEDPHQLEMKLHSLSDRLAEREERSLELDLLAEETDRLCQRAEVRLEGRKSEHLRPNAYVPDAEGSLPVPKPFGPHAPFKPSAPPAHMRHFRRSVQTSQSKTTTPQSTLAL</sequence>
<evidence type="ECO:0000256" key="3">
    <source>
        <dbReference type="SAM" id="MobiDB-lite"/>
    </source>
</evidence>
<dbReference type="EMBL" id="GL832956">
    <property type="protein sequence ID" value="EGD75950.1"/>
    <property type="molecule type" value="Genomic_DNA"/>
</dbReference>
<evidence type="ECO:0000313" key="5">
    <source>
        <dbReference type="Proteomes" id="UP000007799"/>
    </source>
</evidence>
<dbReference type="GO" id="GO:0005856">
    <property type="term" value="C:cytoskeleton"/>
    <property type="evidence" value="ECO:0007669"/>
    <property type="project" value="TreeGrafter"/>
</dbReference>
<feature type="region of interest" description="Disordered" evidence="3">
    <location>
        <begin position="543"/>
        <end position="599"/>
    </location>
</feature>
<feature type="coiled-coil region" evidence="2">
    <location>
        <begin position="204"/>
        <end position="259"/>
    </location>
</feature>
<reference evidence="4" key="1">
    <citation type="submission" date="2009-08" db="EMBL/GenBank/DDBJ databases">
        <title>Annotation of Salpingoeca rosetta.</title>
        <authorList>
            <consortium name="The Broad Institute Genome Sequencing Platform"/>
            <person name="Russ C."/>
            <person name="Cuomo C."/>
            <person name="Burger G."/>
            <person name="Gray M.W."/>
            <person name="Holland P.W.H."/>
            <person name="King N."/>
            <person name="Lang F.B.F."/>
            <person name="Roger A.J."/>
            <person name="Ruiz-Trillo I."/>
            <person name="Young S.K."/>
            <person name="Zeng Q."/>
            <person name="Gargeya S."/>
            <person name="Alvarado L."/>
            <person name="Berlin A."/>
            <person name="Chapman S.B."/>
            <person name="Chen Z."/>
            <person name="Freedman E."/>
            <person name="Gellesch M."/>
            <person name="Goldberg J."/>
            <person name="Griggs A."/>
            <person name="Gujja S."/>
            <person name="Heilman E."/>
            <person name="Heiman D."/>
            <person name="Howarth C."/>
            <person name="Mehta T."/>
            <person name="Neiman D."/>
            <person name="Pearson M."/>
            <person name="Roberts A."/>
            <person name="Saif S."/>
            <person name="Shea T."/>
            <person name="Shenoy N."/>
            <person name="Sisk P."/>
            <person name="Stolte C."/>
            <person name="Sykes S."/>
            <person name="White J."/>
            <person name="Yandava C."/>
            <person name="Haas B."/>
            <person name="Nusbaum C."/>
            <person name="Birren B."/>
        </authorList>
    </citation>
    <scope>NUCLEOTIDE SEQUENCE [LARGE SCALE GENOMIC DNA]</scope>
    <source>
        <strain evidence="4">ATCC 50818</strain>
    </source>
</reference>
<evidence type="ECO:0000256" key="1">
    <source>
        <dbReference type="ARBA" id="ARBA00023054"/>
    </source>
</evidence>
<evidence type="ECO:0008006" key="6">
    <source>
        <dbReference type="Google" id="ProtNLM"/>
    </source>
</evidence>
<dbReference type="Proteomes" id="UP000007799">
    <property type="component" value="Unassembled WGS sequence"/>
</dbReference>
<protein>
    <recommendedName>
        <fullName evidence="6">Coiled-coil domain-containing protein 39</fullName>
    </recommendedName>
</protein>
<gene>
    <name evidence="4" type="ORF">PTSG_00657</name>
</gene>
<dbReference type="AlphaFoldDB" id="F2TX41"/>
<dbReference type="FunCoup" id="F2TX41">
    <property type="interactions" value="25"/>
</dbReference>